<accession>A0A0G4I1F0</accession>
<dbReference type="PANTHER" id="PTHR12743:SF8">
    <property type="entry name" value="PROTEIN HRI1"/>
    <property type="match status" value="1"/>
</dbReference>
<dbReference type="InterPro" id="IPR000511">
    <property type="entry name" value="Holocyt_c/c1_synthase"/>
</dbReference>
<protein>
    <recommendedName>
        <fullName evidence="10">Holocytochrome c-type synthase</fullName>
        <ecNumber evidence="10">4.4.1.17</ecNumber>
    </recommendedName>
</protein>
<dbReference type="EC" id="4.4.1.17" evidence="10"/>
<evidence type="ECO:0000256" key="8">
    <source>
        <dbReference type="ARBA" id="ARBA00023136"/>
    </source>
</evidence>
<evidence type="ECO:0000256" key="3">
    <source>
        <dbReference type="ARBA" id="ARBA00022617"/>
    </source>
</evidence>
<feature type="compositionally biased region" description="Basic and acidic residues" evidence="11">
    <location>
        <begin position="265"/>
        <end position="275"/>
    </location>
</feature>
<dbReference type="GO" id="GO:0004408">
    <property type="term" value="F:holocytochrome-c synthase activity"/>
    <property type="evidence" value="ECO:0007669"/>
    <property type="project" value="UniProtKB-EC"/>
</dbReference>
<organism evidence="12">
    <name type="scientific">Chromera velia CCMP2878</name>
    <dbReference type="NCBI Taxonomy" id="1169474"/>
    <lineage>
        <taxon>Eukaryota</taxon>
        <taxon>Sar</taxon>
        <taxon>Alveolata</taxon>
        <taxon>Colpodellida</taxon>
        <taxon>Chromeraceae</taxon>
        <taxon>Chromera</taxon>
    </lineage>
</organism>
<evidence type="ECO:0000256" key="10">
    <source>
        <dbReference type="RuleBase" id="RU363130"/>
    </source>
</evidence>
<dbReference type="PhylomeDB" id="A0A0G4I1F0"/>
<keyword evidence="7 10" id="KW-0496">Mitochondrion</keyword>
<comment type="function">
    <text evidence="10">Lyase that catalyzes the covalent linking of the heme group to the cytochrome C apoprotein to produce the mature functional cytochrome.</text>
</comment>
<feature type="compositionally biased region" description="Polar residues" evidence="11">
    <location>
        <begin position="59"/>
        <end position="69"/>
    </location>
</feature>
<evidence type="ECO:0000256" key="2">
    <source>
        <dbReference type="ARBA" id="ARBA00007255"/>
    </source>
</evidence>
<dbReference type="AlphaFoldDB" id="A0A0G4I1F0"/>
<dbReference type="GO" id="GO:0005743">
    <property type="term" value="C:mitochondrial inner membrane"/>
    <property type="evidence" value="ECO:0007669"/>
    <property type="project" value="UniProtKB-SubCell"/>
</dbReference>
<sequence length="285" mass="31994">MSSSPSPAGETFPEGCPMRGGVRGGGRQAPAPRLPPAEGCPFHKKDPDAASSASSSSSLPTPETINPLNMMSDLPNAKTDAQDPDLCKKRETSTIPKTGSGATWVYPSPQQFFHAMRRKNKDPQAELMDATVHVHNVVNEESWQKILEWEKLHERRCPNVTLTRFVGKYDDLSVKGRLSSWFSQRGRPFDRHDWFVDRCGEQVRYIIDYYDDQQLEDDIQVHIDARPAAFDSFRNFADTFRMPFYRRMQNWSWIGGFGFGSAAKEKQTETADAESRVGAPSASAS</sequence>
<evidence type="ECO:0000256" key="9">
    <source>
        <dbReference type="ARBA" id="ARBA00023239"/>
    </source>
</evidence>
<evidence type="ECO:0000256" key="5">
    <source>
        <dbReference type="ARBA" id="ARBA00022792"/>
    </source>
</evidence>
<evidence type="ECO:0000313" key="12">
    <source>
        <dbReference type="EMBL" id="CEM50653.1"/>
    </source>
</evidence>
<comment type="similarity">
    <text evidence="2 10">Belongs to the cytochrome c-type heme lyase family.</text>
</comment>
<evidence type="ECO:0000256" key="6">
    <source>
        <dbReference type="ARBA" id="ARBA00023004"/>
    </source>
</evidence>
<evidence type="ECO:0000256" key="11">
    <source>
        <dbReference type="SAM" id="MobiDB-lite"/>
    </source>
</evidence>
<dbReference type="PROSITE" id="PS00822">
    <property type="entry name" value="CYTO_HEME_LYASE_2"/>
    <property type="match status" value="1"/>
</dbReference>
<keyword evidence="3 10" id="KW-0349">Heme</keyword>
<proteinExistence type="inferred from homology"/>
<name>A0A0G4I1F0_9ALVE</name>
<gene>
    <name evidence="12" type="ORF">Cvel_10094</name>
</gene>
<evidence type="ECO:0000256" key="1">
    <source>
        <dbReference type="ARBA" id="ARBA00004273"/>
    </source>
</evidence>
<keyword evidence="4 10" id="KW-0479">Metal-binding</keyword>
<comment type="subcellular location">
    <subcellularLocation>
        <location evidence="1 10">Mitochondrion inner membrane</location>
    </subcellularLocation>
</comment>
<keyword evidence="6 10" id="KW-0408">Iron</keyword>
<dbReference type="VEuPathDB" id="CryptoDB:Cvel_10094"/>
<dbReference type="PROSITE" id="PS00821">
    <property type="entry name" value="CYTO_HEME_LYASE_1"/>
    <property type="match status" value="1"/>
</dbReference>
<reference evidence="12" key="1">
    <citation type="submission" date="2014-11" db="EMBL/GenBank/DDBJ databases">
        <authorList>
            <person name="Otto D Thomas"/>
            <person name="Naeem Raeece"/>
        </authorList>
    </citation>
    <scope>NUCLEOTIDE SEQUENCE</scope>
</reference>
<evidence type="ECO:0000256" key="4">
    <source>
        <dbReference type="ARBA" id="ARBA00022723"/>
    </source>
</evidence>
<comment type="catalytic activity">
    <reaction evidence="10">
        <text>holo-[cytochrome c] = apo-[cytochrome c] + heme b</text>
        <dbReference type="Rhea" id="RHEA:22648"/>
        <dbReference type="Rhea" id="RHEA-COMP:10725"/>
        <dbReference type="Rhea" id="RHEA-COMP:10726"/>
        <dbReference type="ChEBI" id="CHEBI:29950"/>
        <dbReference type="ChEBI" id="CHEBI:60344"/>
        <dbReference type="ChEBI" id="CHEBI:83739"/>
        <dbReference type="EC" id="4.4.1.17"/>
    </reaction>
</comment>
<dbReference type="GO" id="GO:0046872">
    <property type="term" value="F:metal ion binding"/>
    <property type="evidence" value="ECO:0007669"/>
    <property type="project" value="UniProtKB-KW"/>
</dbReference>
<feature type="region of interest" description="Disordered" evidence="11">
    <location>
        <begin position="265"/>
        <end position="285"/>
    </location>
</feature>
<dbReference type="EMBL" id="CDMZ01004715">
    <property type="protein sequence ID" value="CEM50653.1"/>
    <property type="molecule type" value="Genomic_DNA"/>
</dbReference>
<dbReference type="Pfam" id="PF01265">
    <property type="entry name" value="Cyto_heme_lyase"/>
    <property type="match status" value="1"/>
</dbReference>
<feature type="region of interest" description="Disordered" evidence="11">
    <location>
        <begin position="1"/>
        <end position="86"/>
    </location>
</feature>
<evidence type="ECO:0000256" key="7">
    <source>
        <dbReference type="ARBA" id="ARBA00023128"/>
    </source>
</evidence>
<feature type="compositionally biased region" description="Low complexity" evidence="11">
    <location>
        <begin position="49"/>
        <end position="58"/>
    </location>
</feature>
<keyword evidence="8 10" id="KW-0472">Membrane</keyword>
<keyword evidence="5 10" id="KW-0999">Mitochondrion inner membrane</keyword>
<dbReference type="PANTHER" id="PTHR12743">
    <property type="entry name" value="CYTOCHROME C1 HEME LYASE"/>
    <property type="match status" value="1"/>
</dbReference>
<keyword evidence="9 10" id="KW-0456">Lyase</keyword>